<gene>
    <name evidence="1" type="ORF">XM38_018970</name>
</gene>
<proteinExistence type="predicted"/>
<name>A0A1Z3HKX2_9CYAN</name>
<evidence type="ECO:0000313" key="1">
    <source>
        <dbReference type="EMBL" id="ASC70948.1"/>
    </source>
</evidence>
<keyword evidence="2" id="KW-1185">Reference proteome</keyword>
<accession>A0A1Z3HKX2</accession>
<reference evidence="1 2" key="1">
    <citation type="journal article" date="2016" name="Biochim. Biophys. Acta">
        <title>Characterization of red-shifted phycobilisomes isolated from the chlorophyll f-containing cyanobacterium Halomicronema hongdechloris.</title>
        <authorList>
            <person name="Li Y."/>
            <person name="Lin Y."/>
            <person name="Garvey C.J."/>
            <person name="Birch D."/>
            <person name="Corkery R.W."/>
            <person name="Loughlin P.C."/>
            <person name="Scheer H."/>
            <person name="Willows R.D."/>
            <person name="Chen M."/>
        </authorList>
    </citation>
    <scope>NUCLEOTIDE SEQUENCE [LARGE SCALE GENOMIC DNA]</scope>
    <source>
        <strain evidence="1 2">C2206</strain>
    </source>
</reference>
<organism evidence="1 2">
    <name type="scientific">Halomicronema hongdechloris C2206</name>
    <dbReference type="NCBI Taxonomy" id="1641165"/>
    <lineage>
        <taxon>Bacteria</taxon>
        <taxon>Bacillati</taxon>
        <taxon>Cyanobacteriota</taxon>
        <taxon>Cyanophyceae</taxon>
        <taxon>Nodosilineales</taxon>
        <taxon>Nodosilineaceae</taxon>
        <taxon>Halomicronema</taxon>
    </lineage>
</organism>
<dbReference type="KEGG" id="hhg:XM38_018970"/>
<sequence>MPIKNHLTLEEKQELQKQLKSHEHPDIRERILILLLRNDGKTQQEIADFLGCSLRKVAYWCTHGDPSNLDSLIDERMKGNFHKATDQYVDLLLEVIEKDPQGLGYEFGRWTAARLSVYLEQETGIRLSGSQIRRILKSKK</sequence>
<dbReference type="SUPFAM" id="SSF46689">
    <property type="entry name" value="Homeodomain-like"/>
    <property type="match status" value="1"/>
</dbReference>
<evidence type="ECO:0000313" key="2">
    <source>
        <dbReference type="Proteomes" id="UP000191901"/>
    </source>
</evidence>
<dbReference type="InterPro" id="IPR009057">
    <property type="entry name" value="Homeodomain-like_sf"/>
</dbReference>
<protein>
    <recommendedName>
        <fullName evidence="3">Winged helix-turn helix domain-containing protein</fullName>
    </recommendedName>
</protein>
<evidence type="ECO:0008006" key="3">
    <source>
        <dbReference type="Google" id="ProtNLM"/>
    </source>
</evidence>
<dbReference type="Pfam" id="PF13565">
    <property type="entry name" value="HTH_32"/>
    <property type="match status" value="1"/>
</dbReference>
<dbReference type="AlphaFoldDB" id="A0A1Z3HKX2"/>
<dbReference type="Proteomes" id="UP000191901">
    <property type="component" value="Chromosome"/>
</dbReference>
<dbReference type="EMBL" id="CP021983">
    <property type="protein sequence ID" value="ASC70948.1"/>
    <property type="molecule type" value="Genomic_DNA"/>
</dbReference>